<proteinExistence type="predicted"/>
<accession>A0A5B0QEC7</accession>
<feature type="compositionally biased region" description="Low complexity" evidence="1">
    <location>
        <begin position="388"/>
        <end position="404"/>
    </location>
</feature>
<comment type="caution">
    <text evidence="2">The sequence shown here is derived from an EMBL/GenBank/DDBJ whole genome shotgun (WGS) entry which is preliminary data.</text>
</comment>
<reference evidence="2 3" key="1">
    <citation type="submission" date="2019-05" db="EMBL/GenBank/DDBJ databases">
        <title>Emergence of the Ug99 lineage of the wheat stem rust pathogen through somatic hybridization.</title>
        <authorList>
            <person name="Li F."/>
            <person name="Upadhyaya N.M."/>
            <person name="Sperschneider J."/>
            <person name="Matny O."/>
            <person name="Nguyen-Phuc H."/>
            <person name="Mago R."/>
            <person name="Raley C."/>
            <person name="Miller M.E."/>
            <person name="Silverstein K.A.T."/>
            <person name="Henningsen E."/>
            <person name="Hirsch C.D."/>
            <person name="Visser B."/>
            <person name="Pretorius Z.A."/>
            <person name="Steffenson B.J."/>
            <person name="Schwessinger B."/>
            <person name="Dodds P.N."/>
            <person name="Figueroa M."/>
        </authorList>
    </citation>
    <scope>NUCLEOTIDE SEQUENCE [LARGE SCALE GENOMIC DNA]</scope>
    <source>
        <strain evidence="2">21-0</strain>
    </source>
</reference>
<feature type="compositionally biased region" description="Polar residues" evidence="1">
    <location>
        <begin position="37"/>
        <end position="48"/>
    </location>
</feature>
<evidence type="ECO:0000256" key="1">
    <source>
        <dbReference type="SAM" id="MobiDB-lite"/>
    </source>
</evidence>
<dbReference type="EMBL" id="VSWC01000016">
    <property type="protein sequence ID" value="KAA1111586.1"/>
    <property type="molecule type" value="Genomic_DNA"/>
</dbReference>
<dbReference type="Proteomes" id="UP000324748">
    <property type="component" value="Unassembled WGS sequence"/>
</dbReference>
<keyword evidence="3" id="KW-1185">Reference proteome</keyword>
<evidence type="ECO:0000313" key="3">
    <source>
        <dbReference type="Proteomes" id="UP000324748"/>
    </source>
</evidence>
<feature type="compositionally biased region" description="Low complexity" evidence="1">
    <location>
        <begin position="15"/>
        <end position="31"/>
    </location>
</feature>
<feature type="region of interest" description="Disordered" evidence="1">
    <location>
        <begin position="1"/>
        <end position="89"/>
    </location>
</feature>
<feature type="region of interest" description="Disordered" evidence="1">
    <location>
        <begin position="488"/>
        <end position="512"/>
    </location>
</feature>
<name>A0A5B0QEC7_PUCGR</name>
<sequence length="525" mass="58726">MSNPIQSLSDRVKDSSQQANQSQSSNQHPSQIPIPNPSLSKTTTQPQGKETRHTANIAPDPKGKETTSAKTVEPDPALQGSVTRSTLKTPIVEIIDDTESMAAKGREPLSNGRSTNAKAKEMLLAKAVKAQEEGDDAKADRFLAMFDTLSKESPPSLNAKGNGSSSQTLPETANRKRPLESEGTTQVRGIKFNWANTNSHNDGGFTPYFHKNLLELKGPIPLTIFNKTWQEEALSHHSKNRPKTEESSAEKNLRYHGLAVPDEWLQSFSDWTLNHRCFHETIRDRYNYPVLAEWILLHKANCDRLQKKHGFMVALRYDIRIRNNAFAFRVEKDGEETFSNISVFKTETADDAHSESRNFNELGVKDNPYVIGGARYGWDPHTGQKSAKTPTTTTTNNNNNNKTPSTGSFQSNQTPVNSLPPKPDQNRPPRSSGYKGRNYNPNHVLPLPKPTSHSPIYFLILYIEHTWKKFKILQTTLRAHVLTSVRFNPQGSKNPNRAPTPAKTNQGLPLLGSSQVEYPDVAREY</sequence>
<feature type="region of interest" description="Disordered" evidence="1">
    <location>
        <begin position="380"/>
        <end position="448"/>
    </location>
</feature>
<feature type="region of interest" description="Disordered" evidence="1">
    <location>
        <begin position="151"/>
        <end position="185"/>
    </location>
</feature>
<organism evidence="2 3">
    <name type="scientific">Puccinia graminis f. sp. tritici</name>
    <dbReference type="NCBI Taxonomy" id="56615"/>
    <lineage>
        <taxon>Eukaryota</taxon>
        <taxon>Fungi</taxon>
        <taxon>Dikarya</taxon>
        <taxon>Basidiomycota</taxon>
        <taxon>Pucciniomycotina</taxon>
        <taxon>Pucciniomycetes</taxon>
        <taxon>Pucciniales</taxon>
        <taxon>Pucciniaceae</taxon>
        <taxon>Puccinia</taxon>
    </lineage>
</organism>
<dbReference type="AlphaFoldDB" id="A0A5B0QEC7"/>
<gene>
    <name evidence="2" type="ORF">PGT21_005344</name>
</gene>
<protein>
    <submittedName>
        <fullName evidence="2">Uncharacterized protein</fullName>
    </submittedName>
</protein>
<feature type="compositionally biased region" description="Polar residues" evidence="1">
    <location>
        <begin position="151"/>
        <end position="171"/>
    </location>
</feature>
<evidence type="ECO:0000313" key="2">
    <source>
        <dbReference type="EMBL" id="KAA1111586.1"/>
    </source>
</evidence>
<feature type="compositionally biased region" description="Polar residues" evidence="1">
    <location>
        <begin position="405"/>
        <end position="417"/>
    </location>
</feature>
<dbReference type="OrthoDB" id="10344490at2759"/>